<dbReference type="Proteomes" id="UP000016529">
    <property type="component" value="Unassembled WGS sequence"/>
</dbReference>
<reference evidence="1 2" key="1">
    <citation type="journal article" date="2013" name="Genome Announc.">
        <title>Draft Genome Sequence of Gallibacterium anatis bv. haemolytica 12656-12 Liver, an Isolate Obtained from the Liver of a Septicemic Chicken.</title>
        <authorList>
            <person name="Kudirkiene E."/>
            <person name="Christensen H."/>
            <person name="Bojesen A.M."/>
        </authorList>
    </citation>
    <scope>NUCLEOTIDE SEQUENCE [LARGE SCALE GENOMIC DNA]</scope>
    <source>
        <strain evidence="1">12656/12</strain>
    </source>
</reference>
<organism evidence="1 2">
    <name type="scientific">Gallibacterium anatis 12656/12</name>
    <dbReference type="NCBI Taxonomy" id="1195244"/>
    <lineage>
        <taxon>Bacteria</taxon>
        <taxon>Pseudomonadati</taxon>
        <taxon>Pseudomonadota</taxon>
        <taxon>Gammaproteobacteria</taxon>
        <taxon>Pasteurellales</taxon>
        <taxon>Pasteurellaceae</taxon>
        <taxon>Gallibacterium</taxon>
    </lineage>
</organism>
<dbReference type="AlphaFoldDB" id="U1I921"/>
<dbReference type="EMBL" id="AVOX01000014">
    <property type="protein sequence ID" value="ERF78769.1"/>
    <property type="molecule type" value="Genomic_DNA"/>
</dbReference>
<proteinExistence type="predicted"/>
<accession>U1I921</accession>
<name>U1I921_9PAST</name>
<evidence type="ECO:0000313" key="1">
    <source>
        <dbReference type="EMBL" id="ERF78769.1"/>
    </source>
</evidence>
<comment type="caution">
    <text evidence="1">The sequence shown here is derived from an EMBL/GenBank/DDBJ whole genome shotgun (WGS) entry which is preliminary data.</text>
</comment>
<evidence type="ECO:0000313" key="2">
    <source>
        <dbReference type="Proteomes" id="UP000016529"/>
    </source>
</evidence>
<protein>
    <submittedName>
        <fullName evidence="1">Uncharacterized protein</fullName>
    </submittedName>
</protein>
<sequence>MQVYQTNSVANSAYQQVVKLSPLLFVAYF</sequence>
<gene>
    <name evidence="1" type="ORF">N561_04625</name>
</gene>